<dbReference type="InterPro" id="IPR003593">
    <property type="entry name" value="AAA+_ATPase"/>
</dbReference>
<dbReference type="InterPro" id="IPR003439">
    <property type="entry name" value="ABC_transporter-like_ATP-bd"/>
</dbReference>
<protein>
    <submittedName>
        <fullName evidence="4">ABC transporter ATP-binding protein</fullName>
    </submittedName>
</protein>
<dbReference type="Pfam" id="PF00005">
    <property type="entry name" value="ABC_tran"/>
    <property type="match status" value="1"/>
</dbReference>
<dbReference type="CDD" id="cd03225">
    <property type="entry name" value="ABC_cobalt_CbiO_domain1"/>
    <property type="match status" value="1"/>
</dbReference>
<dbReference type="GO" id="GO:0042626">
    <property type="term" value="F:ATPase-coupled transmembrane transporter activity"/>
    <property type="evidence" value="ECO:0007669"/>
    <property type="project" value="TreeGrafter"/>
</dbReference>
<dbReference type="GO" id="GO:0016887">
    <property type="term" value="F:ATP hydrolysis activity"/>
    <property type="evidence" value="ECO:0007669"/>
    <property type="project" value="InterPro"/>
</dbReference>
<dbReference type="InterPro" id="IPR050095">
    <property type="entry name" value="ECF_ABC_transporter_ATP-bd"/>
</dbReference>
<dbReference type="GO" id="GO:0043190">
    <property type="term" value="C:ATP-binding cassette (ABC) transporter complex"/>
    <property type="evidence" value="ECO:0007669"/>
    <property type="project" value="TreeGrafter"/>
</dbReference>
<evidence type="ECO:0000256" key="2">
    <source>
        <dbReference type="ARBA" id="ARBA00022741"/>
    </source>
</evidence>
<dbReference type="SMART" id="SM00382">
    <property type="entry name" value="AAA"/>
    <property type="match status" value="1"/>
</dbReference>
<keyword evidence="2" id="KW-0547">Nucleotide-binding</keyword>
<dbReference type="SUPFAM" id="SSF52540">
    <property type="entry name" value="P-loop containing nucleoside triphosphate hydrolases"/>
    <property type="match status" value="1"/>
</dbReference>
<dbReference type="PROSITE" id="PS50893">
    <property type="entry name" value="ABC_TRANSPORTER_2"/>
    <property type="match status" value="1"/>
</dbReference>
<dbReference type="AlphaFoldDB" id="A0A7S6WRF7"/>
<dbReference type="Proteomes" id="UP000593915">
    <property type="component" value="Chromosome"/>
</dbReference>
<dbReference type="EMBL" id="CP061839">
    <property type="protein sequence ID" value="QOW61427.1"/>
    <property type="molecule type" value="Genomic_DNA"/>
</dbReference>
<evidence type="ECO:0000313" key="5">
    <source>
        <dbReference type="Proteomes" id="UP000593915"/>
    </source>
</evidence>
<accession>A0A7S6WRF7</accession>
<dbReference type="RefSeq" id="WP_024465910.1">
    <property type="nucleotide sequence ID" value="NZ_CP045670.1"/>
</dbReference>
<dbReference type="GO" id="GO:0005524">
    <property type="term" value="F:ATP binding"/>
    <property type="evidence" value="ECO:0007669"/>
    <property type="project" value="UniProtKB-KW"/>
</dbReference>
<organism evidence="4 5">
    <name type="scientific">Treponema pedis</name>
    <dbReference type="NCBI Taxonomy" id="409322"/>
    <lineage>
        <taxon>Bacteria</taxon>
        <taxon>Pseudomonadati</taxon>
        <taxon>Spirochaetota</taxon>
        <taxon>Spirochaetia</taxon>
        <taxon>Spirochaetales</taxon>
        <taxon>Treponemataceae</taxon>
        <taxon>Treponema</taxon>
    </lineage>
</organism>
<dbReference type="InterPro" id="IPR015856">
    <property type="entry name" value="ABC_transpr_CbiO/EcfA_su"/>
</dbReference>
<dbReference type="Gene3D" id="3.40.50.300">
    <property type="entry name" value="P-loop containing nucleotide triphosphate hydrolases"/>
    <property type="match status" value="1"/>
</dbReference>
<dbReference type="PANTHER" id="PTHR43553">
    <property type="entry name" value="HEAVY METAL TRANSPORTER"/>
    <property type="match status" value="1"/>
</dbReference>
<sequence length="244" mass="26935">MVSEESKTLKVKNICKTFETINGKIEALRDISFEIPEASCTVIGGENGSGKSLLTAIIAGLEQADSGKVISYAKTGLVFQEAETQILGETPREDIAFGPKNLKWEKERISKAVDTALKKTALTEKADFPARFLSGGEKRKLAAACMIAMDLPIIILDEPYANLDYGGVRQINALIKDLKKEGKTLIILTHEIEKCLGLADKFIVLFKGKKVFDDTPDKALKLNLEQWNIKNPLTSYTSIEDLVW</sequence>
<evidence type="ECO:0000256" key="3">
    <source>
        <dbReference type="ARBA" id="ARBA00022840"/>
    </source>
</evidence>
<keyword evidence="1" id="KW-0813">Transport</keyword>
<evidence type="ECO:0000256" key="1">
    <source>
        <dbReference type="ARBA" id="ARBA00022448"/>
    </source>
</evidence>
<reference evidence="4 5" key="1">
    <citation type="submission" date="2020-09" db="EMBL/GenBank/DDBJ databases">
        <title>Characterization of Treponema spp. from bovine digital dermatitis in Korea.</title>
        <authorList>
            <person name="Espiritu H.M."/>
            <person name="Cho Y.I."/>
            <person name="Mamuad L."/>
        </authorList>
    </citation>
    <scope>NUCLEOTIDE SEQUENCE [LARGE SCALE GENOMIC DNA]</scope>
    <source>
        <strain evidence="4 5">KS1</strain>
    </source>
</reference>
<name>A0A7S6WRF7_9SPIR</name>
<keyword evidence="3 4" id="KW-0067">ATP-binding</keyword>
<proteinExistence type="predicted"/>
<evidence type="ECO:0000313" key="4">
    <source>
        <dbReference type="EMBL" id="QOW61427.1"/>
    </source>
</evidence>
<gene>
    <name evidence="4" type="ORF">IFE08_03295</name>
</gene>
<dbReference type="InterPro" id="IPR027417">
    <property type="entry name" value="P-loop_NTPase"/>
</dbReference>